<keyword evidence="2" id="KW-1185">Reference proteome</keyword>
<evidence type="ECO:0000313" key="2">
    <source>
        <dbReference type="Proteomes" id="UP001163321"/>
    </source>
</evidence>
<organism evidence="1 2">
    <name type="scientific">Peronosclerospora sorghi</name>
    <dbReference type="NCBI Taxonomy" id="230839"/>
    <lineage>
        <taxon>Eukaryota</taxon>
        <taxon>Sar</taxon>
        <taxon>Stramenopiles</taxon>
        <taxon>Oomycota</taxon>
        <taxon>Peronosporomycetes</taxon>
        <taxon>Peronosporales</taxon>
        <taxon>Peronosporaceae</taxon>
        <taxon>Peronosclerospora</taxon>
    </lineage>
</organism>
<comment type="caution">
    <text evidence="1">The sequence shown here is derived from an EMBL/GenBank/DDBJ whole genome shotgun (WGS) entry which is preliminary data.</text>
</comment>
<name>A0ACC0W324_9STRA</name>
<protein>
    <submittedName>
        <fullName evidence="1">Uncharacterized protein</fullName>
    </submittedName>
</protein>
<reference evidence="1 2" key="1">
    <citation type="journal article" date="2022" name="bioRxiv">
        <title>The genome of the oomycete Peronosclerospora sorghi, a cosmopolitan pathogen of maize and sorghum, is inflated with dispersed pseudogenes.</title>
        <authorList>
            <person name="Fletcher K."/>
            <person name="Martin F."/>
            <person name="Isakeit T."/>
            <person name="Cavanaugh K."/>
            <person name="Magill C."/>
            <person name="Michelmore R."/>
        </authorList>
    </citation>
    <scope>NUCLEOTIDE SEQUENCE [LARGE SCALE GENOMIC DNA]</scope>
    <source>
        <strain evidence="1">P6</strain>
    </source>
</reference>
<sequence>MVKLFCALVGVKGSVFSVKIDANESVDELKDKIAEKQKYEFAASKLQLFLARTASGAWLTDDDQAAMDLKDGKVDNDLIKMMREQKNKIKTTKTLHYWLFEKNSMPQLTTDEIHVLVVVPKQGTLSPPVSSKSGVFEPCAHPFFSQFCDNWQRWGLA</sequence>
<proteinExistence type="predicted"/>
<dbReference type="EMBL" id="CM047583">
    <property type="protein sequence ID" value="KAI9913240.1"/>
    <property type="molecule type" value="Genomic_DNA"/>
</dbReference>
<accession>A0ACC0W324</accession>
<evidence type="ECO:0000313" key="1">
    <source>
        <dbReference type="EMBL" id="KAI9913240.1"/>
    </source>
</evidence>
<gene>
    <name evidence="1" type="ORF">PsorP6_005847</name>
</gene>
<dbReference type="Proteomes" id="UP001163321">
    <property type="component" value="Chromosome 4"/>
</dbReference>